<evidence type="ECO:0000313" key="5">
    <source>
        <dbReference type="Proteomes" id="UP000574390"/>
    </source>
</evidence>
<dbReference type="GO" id="GO:0005737">
    <property type="term" value="C:cytoplasm"/>
    <property type="evidence" value="ECO:0007669"/>
    <property type="project" value="TreeGrafter"/>
</dbReference>
<keyword evidence="1 4" id="KW-0418">Kinase</keyword>
<dbReference type="SUPFAM" id="SSF48371">
    <property type="entry name" value="ARM repeat"/>
    <property type="match status" value="1"/>
</dbReference>
<dbReference type="InterPro" id="IPR024585">
    <property type="entry name" value="mTOR_dom"/>
</dbReference>
<dbReference type="GO" id="GO:0031931">
    <property type="term" value="C:TORC1 complex"/>
    <property type="evidence" value="ECO:0007669"/>
    <property type="project" value="TreeGrafter"/>
</dbReference>
<feature type="non-terminal residue" evidence="4">
    <location>
        <position position="1"/>
    </location>
</feature>
<proteinExistence type="inferred from homology"/>
<dbReference type="EC" id="2.7.11.1" evidence="1"/>
<comment type="caution">
    <text evidence="4">The sequence shown here is derived from an EMBL/GenBank/DDBJ whole genome shotgun (WGS) entry which is preliminary data.</text>
</comment>
<keyword evidence="1" id="KW-0067">ATP-binding</keyword>
<accession>A0A7J6UDF3</accession>
<evidence type="ECO:0000259" key="3">
    <source>
        <dbReference type="SMART" id="SM01346"/>
    </source>
</evidence>
<comment type="similarity">
    <text evidence="1">Belongs to the PI3/PI4-kinase family.</text>
</comment>
<dbReference type="Pfam" id="PF11865">
    <property type="entry name" value="mTOR_dom"/>
    <property type="match status" value="1"/>
</dbReference>
<dbReference type="GO" id="GO:0031932">
    <property type="term" value="C:TORC2 complex"/>
    <property type="evidence" value="ECO:0007669"/>
    <property type="project" value="TreeGrafter"/>
</dbReference>
<name>A0A7J6UDF3_PEROL</name>
<dbReference type="GO" id="GO:0005634">
    <property type="term" value="C:nucleus"/>
    <property type="evidence" value="ECO:0007669"/>
    <property type="project" value="TreeGrafter"/>
</dbReference>
<dbReference type="GO" id="GO:0005524">
    <property type="term" value="F:ATP binding"/>
    <property type="evidence" value="ECO:0007669"/>
    <property type="project" value="UniProtKB-KW"/>
</dbReference>
<sequence>AIRAIGTLGALDPTRFDALKQIASIPVMDSSGSGQPYQLFHDSRPVPTGATATQSTMLAVSHSHHAGAVTPAEHPFEGKASTAAAAAAPYACCGFTASIAAGMDLQQQLLTVMIQMAFEEGIDEDDCSGSSRGAAGGRTDREGDASIRQQRLAQTSAPAWAASGADNPQTCRWLYTSHAVATLLKMLCDTSLPSDYHSHVVDALMTIFQHLGRQAGGCVMPFLPQIMNSIISVVQSSPADSSIAHERAPLLRHLAYLVKVANAKQIAPYLKSIFDLPQSSQLVMVAAMPGTSAGTSDRVDLILAALALLEEICKQHHHESKVYMGPLVPRILHLLSPNRGLGYGNQDHVVIASRVLSSLVVFGSTITEFMHLVIPTLTDLFDYMPSTYTNENPPAVPPPAHIRVKAIRVVGALSKQVPFAQFSGRITHPLVRIIDSETAPLELKHVALECLGQLARSFGEGFAIYAPLINRTCIRHGLPAVFDTPEGRNECRVFNSLNASPRLSMGGHSRSMSDGVDLCGIPDTTVAPGSQVCSFVPDHPALHMAWEASQRWTKDEWILWMKRISLDILRESPSESLRACWSVAQMHPPVAKELFPVGFLATWTSLQDSYQCFLLRSLELALCSPQLPPDILQTLLQLAEFMDRSNMPLPMENRMLAGLAEKCHTYAKALRYREMEFKASPSVTCVEALISTNMQLGQAVEAQGVLQYAQRYLGDELELKESWYEKLQCWDEALEAYEIRQMDEPGNLDVTTSRMRCLRALGEWERLGKLCETSWDNCRKLDPQSAKRHWLTMAPMAAAAQFNLRDWDKMEKYVKVLEGYAVGDGVDDDDDATTSDTMLDARNAAVLSGGSPSAPAGGDDVMSFEGSFYAAILAIHKQQYGRAFKL</sequence>
<dbReference type="EMBL" id="JABANM010000864">
    <property type="protein sequence ID" value="KAF4755245.1"/>
    <property type="molecule type" value="Genomic_DNA"/>
</dbReference>
<keyword evidence="1" id="KW-0547">Nucleotide-binding</keyword>
<dbReference type="GO" id="GO:0031929">
    <property type="term" value="P:TOR signaling"/>
    <property type="evidence" value="ECO:0007669"/>
    <property type="project" value="TreeGrafter"/>
</dbReference>
<protein>
    <recommendedName>
        <fullName evidence="1">Serine/threonine-protein kinase TOR</fullName>
        <ecNumber evidence="1">2.7.11.1</ecNumber>
    </recommendedName>
</protein>
<feature type="domain" description="Serine/threonine-protein kinase mTOR" evidence="3">
    <location>
        <begin position="86"/>
        <end position="259"/>
    </location>
</feature>
<dbReference type="GO" id="GO:0016242">
    <property type="term" value="P:negative regulation of macroautophagy"/>
    <property type="evidence" value="ECO:0007669"/>
    <property type="project" value="TreeGrafter"/>
</dbReference>
<evidence type="ECO:0000313" key="4">
    <source>
        <dbReference type="EMBL" id="KAF4755245.1"/>
    </source>
</evidence>
<feature type="region of interest" description="Disordered" evidence="2">
    <location>
        <begin position="123"/>
        <end position="151"/>
    </location>
</feature>
<dbReference type="Gene3D" id="1.25.10.10">
    <property type="entry name" value="Leucine-rich Repeat Variant"/>
    <property type="match status" value="1"/>
</dbReference>
<evidence type="ECO:0000256" key="1">
    <source>
        <dbReference type="RuleBase" id="RU364109"/>
    </source>
</evidence>
<gene>
    <name evidence="4" type="primary">TOR1_10</name>
    <name evidence="4" type="ORF">FOZ62_025006</name>
</gene>
<dbReference type="InterPro" id="IPR011989">
    <property type="entry name" value="ARM-like"/>
</dbReference>
<organism evidence="4 5">
    <name type="scientific">Perkinsus olseni</name>
    <name type="common">Perkinsus atlanticus</name>
    <dbReference type="NCBI Taxonomy" id="32597"/>
    <lineage>
        <taxon>Eukaryota</taxon>
        <taxon>Sar</taxon>
        <taxon>Alveolata</taxon>
        <taxon>Perkinsozoa</taxon>
        <taxon>Perkinsea</taxon>
        <taxon>Perkinsida</taxon>
        <taxon>Perkinsidae</taxon>
        <taxon>Perkinsus</taxon>
    </lineage>
</organism>
<keyword evidence="1" id="KW-0723">Serine/threonine-protein kinase</keyword>
<dbReference type="GO" id="GO:0004674">
    <property type="term" value="F:protein serine/threonine kinase activity"/>
    <property type="evidence" value="ECO:0007669"/>
    <property type="project" value="UniProtKB-KW"/>
</dbReference>
<reference evidence="4 5" key="1">
    <citation type="submission" date="2020-04" db="EMBL/GenBank/DDBJ databases">
        <title>Perkinsus olseni comparative genomics.</title>
        <authorList>
            <person name="Bogema D.R."/>
        </authorList>
    </citation>
    <scope>NUCLEOTIDE SEQUENCE [LARGE SCALE GENOMIC DNA]</scope>
    <source>
        <strain evidence="4">ATCC PRA-205</strain>
    </source>
</reference>
<feature type="non-terminal residue" evidence="4">
    <location>
        <position position="886"/>
    </location>
</feature>
<dbReference type="InterPro" id="IPR050517">
    <property type="entry name" value="DDR_Repair_Kinase"/>
</dbReference>
<comment type="catalytic activity">
    <reaction evidence="1">
        <text>L-threonyl-[protein] + ATP = O-phospho-L-threonyl-[protein] + ADP + H(+)</text>
        <dbReference type="Rhea" id="RHEA:46608"/>
        <dbReference type="Rhea" id="RHEA-COMP:11060"/>
        <dbReference type="Rhea" id="RHEA-COMP:11605"/>
        <dbReference type="ChEBI" id="CHEBI:15378"/>
        <dbReference type="ChEBI" id="CHEBI:30013"/>
        <dbReference type="ChEBI" id="CHEBI:30616"/>
        <dbReference type="ChEBI" id="CHEBI:61977"/>
        <dbReference type="ChEBI" id="CHEBI:456216"/>
        <dbReference type="EC" id="2.7.11.1"/>
    </reaction>
</comment>
<dbReference type="SMART" id="SM01346">
    <property type="entry name" value="DUF3385"/>
    <property type="match status" value="1"/>
</dbReference>
<keyword evidence="1" id="KW-0808">Transferase</keyword>
<dbReference type="AlphaFoldDB" id="A0A7J6UDF3"/>
<evidence type="ECO:0000256" key="2">
    <source>
        <dbReference type="SAM" id="MobiDB-lite"/>
    </source>
</evidence>
<dbReference type="PANTHER" id="PTHR11139">
    <property type="entry name" value="ATAXIA TELANGIECTASIA MUTATED ATM -RELATED"/>
    <property type="match status" value="1"/>
</dbReference>
<dbReference type="PANTHER" id="PTHR11139:SF9">
    <property type="entry name" value="SERINE_THREONINE-PROTEIN KINASE MTOR"/>
    <property type="match status" value="1"/>
</dbReference>
<dbReference type="Proteomes" id="UP000574390">
    <property type="component" value="Unassembled WGS sequence"/>
</dbReference>
<dbReference type="InterPro" id="IPR016024">
    <property type="entry name" value="ARM-type_fold"/>
</dbReference>